<accession>A0ABQ6AX01</accession>
<dbReference type="EMBL" id="BSOW01000006">
    <property type="protein sequence ID" value="GLR85579.1"/>
    <property type="molecule type" value="Genomic_DNA"/>
</dbReference>
<keyword evidence="1" id="KW-0732">Signal</keyword>
<sequence>MRILSMIAVAGAMIASTAVAFAGELPSYEVKSFPISASQVQLLGAAGVQEQIATPMLTAAGMPASPAQIAVLSPHVRVVASATATSEQR</sequence>
<evidence type="ECO:0000256" key="1">
    <source>
        <dbReference type="SAM" id="SignalP"/>
    </source>
</evidence>
<dbReference type="Proteomes" id="UP001156905">
    <property type="component" value="Unassembled WGS sequence"/>
</dbReference>
<feature type="chain" id="PRO_5047008418" evidence="1">
    <location>
        <begin position="23"/>
        <end position="89"/>
    </location>
</feature>
<name>A0ABQ6AX01_9BRAD</name>
<evidence type="ECO:0000313" key="2">
    <source>
        <dbReference type="EMBL" id="GLR85579.1"/>
    </source>
</evidence>
<proteinExistence type="predicted"/>
<gene>
    <name evidence="2" type="ORF">GCM10007857_22900</name>
</gene>
<keyword evidence="3" id="KW-1185">Reference proteome</keyword>
<organism evidence="2 3">
    <name type="scientific">Bradyrhizobium iriomotense</name>
    <dbReference type="NCBI Taxonomy" id="441950"/>
    <lineage>
        <taxon>Bacteria</taxon>
        <taxon>Pseudomonadati</taxon>
        <taxon>Pseudomonadota</taxon>
        <taxon>Alphaproteobacteria</taxon>
        <taxon>Hyphomicrobiales</taxon>
        <taxon>Nitrobacteraceae</taxon>
        <taxon>Bradyrhizobium</taxon>
    </lineage>
</organism>
<reference evidence="3" key="1">
    <citation type="journal article" date="2019" name="Int. J. Syst. Evol. Microbiol.">
        <title>The Global Catalogue of Microorganisms (GCM) 10K type strain sequencing project: providing services to taxonomists for standard genome sequencing and annotation.</title>
        <authorList>
            <consortium name="The Broad Institute Genomics Platform"/>
            <consortium name="The Broad Institute Genome Sequencing Center for Infectious Disease"/>
            <person name="Wu L."/>
            <person name="Ma J."/>
        </authorList>
    </citation>
    <scope>NUCLEOTIDE SEQUENCE [LARGE SCALE GENOMIC DNA]</scope>
    <source>
        <strain evidence="3">NBRC 102520</strain>
    </source>
</reference>
<evidence type="ECO:0000313" key="3">
    <source>
        <dbReference type="Proteomes" id="UP001156905"/>
    </source>
</evidence>
<dbReference type="RefSeq" id="WP_284264926.1">
    <property type="nucleotide sequence ID" value="NZ_BSOW01000006.1"/>
</dbReference>
<comment type="caution">
    <text evidence="2">The sequence shown here is derived from an EMBL/GenBank/DDBJ whole genome shotgun (WGS) entry which is preliminary data.</text>
</comment>
<feature type="signal peptide" evidence="1">
    <location>
        <begin position="1"/>
        <end position="22"/>
    </location>
</feature>
<protein>
    <submittedName>
        <fullName evidence="2">Uncharacterized protein</fullName>
    </submittedName>
</protein>